<sequence>MRPASRRRHRGVGPLHRHEPQALGSELHDQLEVVWSWNTERTVRTGSLQRPDQRFCSGRAARVTTCWHRHARNATQDQPWES</sequence>
<accession>A0A346XZ71</accession>
<dbReference type="KEGG" id="euz:DVS28_a2839"/>
<organism evidence="2 3">
    <name type="scientific">Euzebya pacifica</name>
    <dbReference type="NCBI Taxonomy" id="1608957"/>
    <lineage>
        <taxon>Bacteria</taxon>
        <taxon>Bacillati</taxon>
        <taxon>Actinomycetota</taxon>
        <taxon>Nitriliruptoria</taxon>
        <taxon>Euzebyales</taxon>
    </lineage>
</organism>
<name>A0A346XZ71_9ACTN</name>
<keyword evidence="3" id="KW-1185">Reference proteome</keyword>
<proteinExistence type="predicted"/>
<evidence type="ECO:0000313" key="2">
    <source>
        <dbReference type="EMBL" id="AXV07518.1"/>
    </source>
</evidence>
<gene>
    <name evidence="2" type="ORF">DVS28_a2839</name>
</gene>
<dbReference type="EMBL" id="CP031165">
    <property type="protein sequence ID" value="AXV07518.1"/>
    <property type="molecule type" value="Genomic_DNA"/>
</dbReference>
<evidence type="ECO:0000256" key="1">
    <source>
        <dbReference type="SAM" id="MobiDB-lite"/>
    </source>
</evidence>
<protein>
    <submittedName>
        <fullName evidence="2">Uncharacterized protein</fullName>
    </submittedName>
</protein>
<feature type="region of interest" description="Disordered" evidence="1">
    <location>
        <begin position="1"/>
        <end position="24"/>
    </location>
</feature>
<evidence type="ECO:0000313" key="3">
    <source>
        <dbReference type="Proteomes" id="UP000264006"/>
    </source>
</evidence>
<dbReference type="Proteomes" id="UP000264006">
    <property type="component" value="Chromosome"/>
</dbReference>
<reference evidence="2 3" key="1">
    <citation type="submission" date="2018-09" db="EMBL/GenBank/DDBJ databases">
        <title>Complete genome sequence of Euzebya sp. DY32-46 isolated from seawater of Pacific Ocean.</title>
        <authorList>
            <person name="Xu L."/>
            <person name="Wu Y.-H."/>
            <person name="Xu X.-W."/>
        </authorList>
    </citation>
    <scope>NUCLEOTIDE SEQUENCE [LARGE SCALE GENOMIC DNA]</scope>
    <source>
        <strain evidence="2 3">DY32-46</strain>
    </source>
</reference>
<feature type="compositionally biased region" description="Basic residues" evidence="1">
    <location>
        <begin position="1"/>
        <end position="11"/>
    </location>
</feature>
<dbReference type="AlphaFoldDB" id="A0A346XZ71"/>